<organism evidence="2 3">
    <name type="scientific">Cudoniella acicularis</name>
    <dbReference type="NCBI Taxonomy" id="354080"/>
    <lineage>
        <taxon>Eukaryota</taxon>
        <taxon>Fungi</taxon>
        <taxon>Dikarya</taxon>
        <taxon>Ascomycota</taxon>
        <taxon>Pezizomycotina</taxon>
        <taxon>Leotiomycetes</taxon>
        <taxon>Helotiales</taxon>
        <taxon>Tricladiaceae</taxon>
        <taxon>Cudoniella</taxon>
    </lineage>
</organism>
<proteinExistence type="predicted"/>
<comment type="caution">
    <text evidence="2">The sequence shown here is derived from an EMBL/GenBank/DDBJ whole genome shotgun (WGS) entry which is preliminary data.</text>
</comment>
<evidence type="ECO:0000313" key="2">
    <source>
        <dbReference type="EMBL" id="KAF4637081.1"/>
    </source>
</evidence>
<name>A0A8H4RX62_9HELO</name>
<dbReference type="EMBL" id="JAAMPI010000036">
    <property type="protein sequence ID" value="KAF4637081.1"/>
    <property type="molecule type" value="Genomic_DNA"/>
</dbReference>
<dbReference type="AlphaFoldDB" id="A0A8H4RX62"/>
<gene>
    <name evidence="2" type="ORF">G7Y89_g985</name>
</gene>
<evidence type="ECO:0000256" key="1">
    <source>
        <dbReference type="SAM" id="MobiDB-lite"/>
    </source>
</evidence>
<keyword evidence="3" id="KW-1185">Reference proteome</keyword>
<sequence length="466" mass="55177">MSEDFHPLERQGCQRHRRSSHHPFNERHMQPCNECKTGRQQAEEAWADAQQAHANCLPYLALPPPTKAKGNSSLPTLHLSTSFEEFIYRQRDISRDPLMTEQEVPEHEVYSYIHFLRDQAHNYLGPSSGDPDWPTKLYQFGSTVEQMWSREMKKLRHISTLNFGQWLHEKRLRHHQYRNIKRRDFMKTRWNWNAMMHEYLAYLLLKSGKRELIGLPRRDKIYAGLLVATASQSSDEKRQGTTPPRDKEMEGSDDEHESDPAMKLSKYETLVKKNTEDLHIEMHREIEEKANLHTDMTPPDSICSAVIALYIRQVYEQMRREELRNNGPITNNSSEARRIKRHQLLIRDWLNLYYEMVQSHDGYANFLSDTLTDLEVMVERRERVEIKICVREEDIVYASRMEGLMREFLGKYGKLYQDNKEIIEIRMSTSYQCYSGILFMSFTSWVYITARYWAPGNDALVGFLRD</sequence>
<feature type="compositionally biased region" description="Basic and acidic residues" evidence="1">
    <location>
        <begin position="234"/>
        <end position="250"/>
    </location>
</feature>
<protein>
    <submittedName>
        <fullName evidence="2">Uncharacterized protein</fullName>
    </submittedName>
</protein>
<reference evidence="2 3" key="1">
    <citation type="submission" date="2020-03" db="EMBL/GenBank/DDBJ databases">
        <title>Draft Genome Sequence of Cudoniella acicularis.</title>
        <authorList>
            <person name="Buettner E."/>
            <person name="Kellner H."/>
        </authorList>
    </citation>
    <scope>NUCLEOTIDE SEQUENCE [LARGE SCALE GENOMIC DNA]</scope>
    <source>
        <strain evidence="2 3">DSM 108380</strain>
    </source>
</reference>
<dbReference type="Proteomes" id="UP000566819">
    <property type="component" value="Unassembled WGS sequence"/>
</dbReference>
<feature type="region of interest" description="Disordered" evidence="1">
    <location>
        <begin position="1"/>
        <end position="26"/>
    </location>
</feature>
<feature type="region of interest" description="Disordered" evidence="1">
    <location>
        <begin position="232"/>
        <end position="263"/>
    </location>
</feature>
<accession>A0A8H4RX62</accession>
<evidence type="ECO:0000313" key="3">
    <source>
        <dbReference type="Proteomes" id="UP000566819"/>
    </source>
</evidence>